<dbReference type="SMART" id="SM01208">
    <property type="entry name" value="G5"/>
    <property type="match status" value="1"/>
</dbReference>
<proteinExistence type="predicted"/>
<name>A0A840PUI6_URETH</name>
<dbReference type="PROSITE" id="PS51109">
    <property type="entry name" value="G5"/>
    <property type="match status" value="1"/>
</dbReference>
<dbReference type="Gene3D" id="3.10.350.10">
    <property type="entry name" value="LysM domain"/>
    <property type="match status" value="1"/>
</dbReference>
<dbReference type="CDD" id="cd12797">
    <property type="entry name" value="M23_peptidase"/>
    <property type="match status" value="1"/>
</dbReference>
<dbReference type="Gene3D" id="2.70.70.10">
    <property type="entry name" value="Glucose Permease (Domain IIA)"/>
    <property type="match status" value="1"/>
</dbReference>
<dbReference type="EMBL" id="JACHGZ010000024">
    <property type="protein sequence ID" value="MBB5149603.1"/>
    <property type="molecule type" value="Genomic_DNA"/>
</dbReference>
<dbReference type="Pfam" id="PF01476">
    <property type="entry name" value="LysM"/>
    <property type="match status" value="1"/>
</dbReference>
<evidence type="ECO:0000259" key="3">
    <source>
        <dbReference type="PROSITE" id="PS51782"/>
    </source>
</evidence>
<dbReference type="SUPFAM" id="SSF51261">
    <property type="entry name" value="Duplicated hybrid motif"/>
    <property type="match status" value="1"/>
</dbReference>
<gene>
    <name evidence="4" type="ORF">HNR36_001995</name>
</gene>
<dbReference type="PANTHER" id="PTHR21666">
    <property type="entry name" value="PEPTIDASE-RELATED"/>
    <property type="match status" value="1"/>
</dbReference>
<sequence length="492" mass="54944">MNTKWNTGRDGSHNLSLLNQNNKYGILKKVLFAAVLLLTVSFNLAFANEGNIESIDKIYHVYLEDEYIGSVSDENKVRKIIEDKEKEVSLLYKDYEIDADSLVTIVPEQVFSYKTNDSETLKTLSEQLEPQTDAFALQVDGEPILYLKNKKDYEETIKKLKLQYVPEEKLKELEQSKSSNKQLPKLEANQSRIIDVFLSEDVSGEETKVSPAKILTPDEAVQYIKTGLIEKQVYVVKKGDVLGKIAKNHGLTTKELLELNPDITIDTLLQIGQEINVTVEKPLINVQVIYEKVNKEKIDYEKVIEEDASMYKGEKQIIQEGSPGEKEVSYLITEVNGNIVKKTITEEKVLVEPTKHIEKVGTKVISSRGTGEFIWPTSGGYISSNMGSRWGSYHRGIDIARPSNYSIKASDNGVVTFAGWDGSYGNKIVINHNNGYTTLYAHLSEIYVSVGQVVPQGSVIGKMGTTGNSTGIHLHFEVSKNGSLINPLAVLD</sequence>
<dbReference type="InterPro" id="IPR011055">
    <property type="entry name" value="Dup_hybrid_motif"/>
</dbReference>
<dbReference type="InterPro" id="IPR050570">
    <property type="entry name" value="Cell_wall_metabolism_enzyme"/>
</dbReference>
<dbReference type="Pfam" id="PF07501">
    <property type="entry name" value="G5"/>
    <property type="match status" value="1"/>
</dbReference>
<accession>A0A840PUI6</accession>
<reference evidence="4 5" key="1">
    <citation type="submission" date="2020-08" db="EMBL/GenBank/DDBJ databases">
        <title>Genomic Encyclopedia of Type Strains, Phase IV (KMG-IV): sequencing the most valuable type-strain genomes for metagenomic binning, comparative biology and taxonomic classification.</title>
        <authorList>
            <person name="Goeker M."/>
        </authorList>
    </citation>
    <scope>NUCLEOTIDE SEQUENCE [LARGE SCALE GENOMIC DNA]</scope>
    <source>
        <strain evidence="4 5">DSM 10633</strain>
    </source>
</reference>
<dbReference type="Pfam" id="PF01551">
    <property type="entry name" value="Peptidase_M23"/>
    <property type="match status" value="1"/>
</dbReference>
<protein>
    <submittedName>
        <fullName evidence="4">Murein DD-endopeptidase MepM/ murein hydrolase activator NlpD</fullName>
    </submittedName>
</protein>
<dbReference type="RefSeq" id="WP_016838908.1">
    <property type="nucleotide sequence ID" value="NZ_JAAXPW010000018.1"/>
</dbReference>
<dbReference type="InterPro" id="IPR018392">
    <property type="entry name" value="LysM"/>
</dbReference>
<comment type="caution">
    <text evidence="4">The sequence shown here is derived from an EMBL/GenBank/DDBJ whole genome shotgun (WGS) entry which is preliminary data.</text>
</comment>
<organism evidence="4 5">
    <name type="scientific">Ureibacillus thermosphaericus</name>
    <dbReference type="NCBI Taxonomy" id="51173"/>
    <lineage>
        <taxon>Bacteria</taxon>
        <taxon>Bacillati</taxon>
        <taxon>Bacillota</taxon>
        <taxon>Bacilli</taxon>
        <taxon>Bacillales</taxon>
        <taxon>Caryophanaceae</taxon>
        <taxon>Ureibacillus</taxon>
    </lineage>
</organism>
<dbReference type="SUPFAM" id="SSF54106">
    <property type="entry name" value="LysM domain"/>
    <property type="match status" value="1"/>
</dbReference>
<dbReference type="AlphaFoldDB" id="A0A840PUI6"/>
<dbReference type="PROSITE" id="PS51782">
    <property type="entry name" value="LYSM"/>
    <property type="match status" value="1"/>
</dbReference>
<evidence type="ECO:0000313" key="4">
    <source>
        <dbReference type="EMBL" id="MBB5149603.1"/>
    </source>
</evidence>
<dbReference type="PANTHER" id="PTHR21666:SF270">
    <property type="entry name" value="MUREIN HYDROLASE ACTIVATOR ENVC"/>
    <property type="match status" value="1"/>
</dbReference>
<keyword evidence="5" id="KW-1185">Reference proteome</keyword>
<dbReference type="InterPro" id="IPR036779">
    <property type="entry name" value="LysM_dom_sf"/>
</dbReference>
<dbReference type="GO" id="GO:0004222">
    <property type="term" value="F:metalloendopeptidase activity"/>
    <property type="evidence" value="ECO:0007669"/>
    <property type="project" value="TreeGrafter"/>
</dbReference>
<evidence type="ECO:0000256" key="1">
    <source>
        <dbReference type="ARBA" id="ARBA00022729"/>
    </source>
</evidence>
<dbReference type="InterPro" id="IPR011098">
    <property type="entry name" value="G5_dom"/>
</dbReference>
<dbReference type="InterPro" id="IPR016047">
    <property type="entry name" value="M23ase_b-sheet_dom"/>
</dbReference>
<evidence type="ECO:0000259" key="2">
    <source>
        <dbReference type="PROSITE" id="PS51109"/>
    </source>
</evidence>
<evidence type="ECO:0000313" key="5">
    <source>
        <dbReference type="Proteomes" id="UP000557217"/>
    </source>
</evidence>
<keyword evidence="1" id="KW-0732">Signal</keyword>
<dbReference type="CDD" id="cd00118">
    <property type="entry name" value="LysM"/>
    <property type="match status" value="1"/>
</dbReference>
<dbReference type="Proteomes" id="UP000557217">
    <property type="component" value="Unassembled WGS sequence"/>
</dbReference>
<feature type="domain" description="LysM" evidence="3">
    <location>
        <begin position="232"/>
        <end position="277"/>
    </location>
</feature>
<feature type="domain" description="G5" evidence="2">
    <location>
        <begin position="284"/>
        <end position="364"/>
    </location>
</feature>
<keyword evidence="4" id="KW-0378">Hydrolase</keyword>
<dbReference type="Gene3D" id="2.20.230.10">
    <property type="entry name" value="Resuscitation-promoting factor rpfb"/>
    <property type="match status" value="1"/>
</dbReference>
<dbReference type="SMART" id="SM00257">
    <property type="entry name" value="LysM"/>
    <property type="match status" value="1"/>
</dbReference>